<dbReference type="Proteomes" id="UP001283361">
    <property type="component" value="Unassembled WGS sequence"/>
</dbReference>
<keyword evidence="3" id="KW-1185">Reference proteome</keyword>
<organism evidence="2 3">
    <name type="scientific">Elysia crispata</name>
    <name type="common">lettuce slug</name>
    <dbReference type="NCBI Taxonomy" id="231223"/>
    <lineage>
        <taxon>Eukaryota</taxon>
        <taxon>Metazoa</taxon>
        <taxon>Spiralia</taxon>
        <taxon>Lophotrochozoa</taxon>
        <taxon>Mollusca</taxon>
        <taxon>Gastropoda</taxon>
        <taxon>Heterobranchia</taxon>
        <taxon>Euthyneura</taxon>
        <taxon>Panpulmonata</taxon>
        <taxon>Sacoglossa</taxon>
        <taxon>Placobranchoidea</taxon>
        <taxon>Plakobranchidae</taxon>
        <taxon>Elysia</taxon>
    </lineage>
</organism>
<evidence type="ECO:0000313" key="3">
    <source>
        <dbReference type="Proteomes" id="UP001283361"/>
    </source>
</evidence>
<feature type="compositionally biased region" description="Basic and acidic residues" evidence="1">
    <location>
        <begin position="24"/>
        <end position="36"/>
    </location>
</feature>
<evidence type="ECO:0000313" key="2">
    <source>
        <dbReference type="EMBL" id="KAK3698008.1"/>
    </source>
</evidence>
<gene>
    <name evidence="2" type="ORF">RRG08_064925</name>
</gene>
<evidence type="ECO:0000256" key="1">
    <source>
        <dbReference type="SAM" id="MobiDB-lite"/>
    </source>
</evidence>
<feature type="region of interest" description="Disordered" evidence="1">
    <location>
        <begin position="1"/>
        <end position="36"/>
    </location>
</feature>
<proteinExistence type="predicted"/>
<dbReference type="AlphaFoldDB" id="A0AAE1CJB5"/>
<protein>
    <submittedName>
        <fullName evidence="2">Uncharacterized protein</fullName>
    </submittedName>
</protein>
<name>A0AAE1CJB5_9GAST</name>
<accession>A0AAE1CJB5</accession>
<comment type="caution">
    <text evidence="2">The sequence shown here is derived from an EMBL/GenBank/DDBJ whole genome shotgun (WGS) entry which is preliminary data.</text>
</comment>
<dbReference type="EMBL" id="JAWDGP010007989">
    <property type="protein sequence ID" value="KAK3698008.1"/>
    <property type="molecule type" value="Genomic_DNA"/>
</dbReference>
<sequence>MVFTTSSGRVHAVKQNISSPLQKASERDPLNGHSTRDCQRPWPFASGYHLDGVPEVCQERSRPRHSGTRLIYALTTIPGARLLSPGVQSQNNNKLTARASYTGAGQEDSLVFLFTPVYFDILGRSATKEKVLHGGCMPFVTPRQ</sequence>
<reference evidence="2" key="1">
    <citation type="journal article" date="2023" name="G3 (Bethesda)">
        <title>A reference genome for the long-term kleptoplast-retaining sea slug Elysia crispata morphotype clarki.</title>
        <authorList>
            <person name="Eastman K.E."/>
            <person name="Pendleton A.L."/>
            <person name="Shaikh M.A."/>
            <person name="Suttiyut T."/>
            <person name="Ogas R."/>
            <person name="Tomko P."/>
            <person name="Gavelis G."/>
            <person name="Widhalm J.R."/>
            <person name="Wisecaver J.H."/>
        </authorList>
    </citation>
    <scope>NUCLEOTIDE SEQUENCE</scope>
    <source>
        <strain evidence="2">ECLA1</strain>
    </source>
</reference>